<dbReference type="PANTHER" id="PTHR23139">
    <property type="entry name" value="RNA-BINDING PROTEIN"/>
    <property type="match status" value="1"/>
</dbReference>
<dbReference type="SUPFAM" id="SSF54928">
    <property type="entry name" value="RNA-binding domain, RBD"/>
    <property type="match status" value="2"/>
</dbReference>
<evidence type="ECO:0000256" key="2">
    <source>
        <dbReference type="ARBA" id="ARBA00022884"/>
    </source>
</evidence>
<dbReference type="AlphaFoldDB" id="A0A2N1JES1"/>
<name>A0A2N1JES1_9BASI</name>
<dbReference type="InterPro" id="IPR003954">
    <property type="entry name" value="RRM_euk-type"/>
</dbReference>
<dbReference type="Proteomes" id="UP000232875">
    <property type="component" value="Unassembled WGS sequence"/>
</dbReference>
<feature type="domain" description="RRM" evidence="6">
    <location>
        <begin position="154"/>
        <end position="237"/>
    </location>
</feature>
<keyword evidence="1" id="KW-0507">mRNA processing</keyword>
<feature type="compositionally biased region" description="Basic and acidic residues" evidence="5">
    <location>
        <begin position="1"/>
        <end position="62"/>
    </location>
</feature>
<dbReference type="GO" id="GO:0006397">
    <property type="term" value="P:mRNA processing"/>
    <property type="evidence" value="ECO:0007669"/>
    <property type="project" value="UniProtKB-KW"/>
</dbReference>
<protein>
    <recommendedName>
        <fullName evidence="6">RRM domain-containing protein</fullName>
    </recommendedName>
</protein>
<dbReference type="EMBL" id="KZ454988">
    <property type="protein sequence ID" value="PKI85039.1"/>
    <property type="molecule type" value="Genomic_DNA"/>
</dbReference>
<evidence type="ECO:0000259" key="6">
    <source>
        <dbReference type="PROSITE" id="PS50102"/>
    </source>
</evidence>
<keyword evidence="3" id="KW-0508">mRNA splicing</keyword>
<dbReference type="InterPro" id="IPR012677">
    <property type="entry name" value="Nucleotide-bd_a/b_plait_sf"/>
</dbReference>
<dbReference type="OrthoDB" id="10266058at2759"/>
<gene>
    <name evidence="7" type="ORF">MVES_000836</name>
</gene>
<proteinExistence type="predicted"/>
<evidence type="ECO:0000256" key="1">
    <source>
        <dbReference type="ARBA" id="ARBA00022664"/>
    </source>
</evidence>
<evidence type="ECO:0000313" key="7">
    <source>
        <dbReference type="EMBL" id="PKI85039.1"/>
    </source>
</evidence>
<organism evidence="7 8">
    <name type="scientific">Malassezia vespertilionis</name>
    <dbReference type="NCBI Taxonomy" id="2020962"/>
    <lineage>
        <taxon>Eukaryota</taxon>
        <taxon>Fungi</taxon>
        <taxon>Dikarya</taxon>
        <taxon>Basidiomycota</taxon>
        <taxon>Ustilaginomycotina</taxon>
        <taxon>Malasseziomycetes</taxon>
        <taxon>Malasseziales</taxon>
        <taxon>Malasseziaceae</taxon>
        <taxon>Malassezia</taxon>
    </lineage>
</organism>
<dbReference type="GO" id="GO:0003723">
    <property type="term" value="F:RNA binding"/>
    <property type="evidence" value="ECO:0007669"/>
    <property type="project" value="UniProtKB-UniRule"/>
</dbReference>
<accession>A0A2N1JES1</accession>
<dbReference type="Gene3D" id="3.30.70.330">
    <property type="match status" value="3"/>
</dbReference>
<feature type="domain" description="RRM" evidence="6">
    <location>
        <begin position="260"/>
        <end position="337"/>
    </location>
</feature>
<evidence type="ECO:0000256" key="5">
    <source>
        <dbReference type="SAM" id="MobiDB-lite"/>
    </source>
</evidence>
<keyword evidence="8" id="KW-1185">Reference proteome</keyword>
<evidence type="ECO:0000313" key="8">
    <source>
        <dbReference type="Proteomes" id="UP000232875"/>
    </source>
</evidence>
<reference evidence="7 8" key="1">
    <citation type="submission" date="2017-10" db="EMBL/GenBank/DDBJ databases">
        <title>A novel species of cold-tolerant Malassezia isolated from bats.</title>
        <authorList>
            <person name="Lorch J.M."/>
            <person name="Palmer J.M."/>
            <person name="Vanderwolf K.J."/>
            <person name="Schmidt K.Z."/>
            <person name="Verant M.L."/>
            <person name="Weller T.J."/>
            <person name="Blehert D.S."/>
        </authorList>
    </citation>
    <scope>NUCLEOTIDE SEQUENCE [LARGE SCALE GENOMIC DNA]</scope>
    <source>
        <strain evidence="7 8">NWHC:44797-103</strain>
    </source>
</reference>
<dbReference type="CDD" id="cd12232">
    <property type="entry name" value="RRM3_U2AF65"/>
    <property type="match status" value="1"/>
</dbReference>
<feature type="region of interest" description="Disordered" evidence="5">
    <location>
        <begin position="1"/>
        <end position="81"/>
    </location>
</feature>
<dbReference type="InterPro" id="IPR035979">
    <property type="entry name" value="RBD_domain_sf"/>
</dbReference>
<dbReference type="InterPro" id="IPR000504">
    <property type="entry name" value="RRM_dom"/>
</dbReference>
<dbReference type="SMART" id="SM00360">
    <property type="entry name" value="RRM"/>
    <property type="match status" value="3"/>
</dbReference>
<keyword evidence="2 4" id="KW-0694">RNA-binding</keyword>
<dbReference type="STRING" id="2020962.A0A2N1JES1"/>
<evidence type="ECO:0000256" key="3">
    <source>
        <dbReference type="ARBA" id="ARBA00023187"/>
    </source>
</evidence>
<dbReference type="Pfam" id="PF00076">
    <property type="entry name" value="RRM_1"/>
    <property type="match status" value="1"/>
</dbReference>
<dbReference type="SMART" id="SM00361">
    <property type="entry name" value="RRM_1"/>
    <property type="match status" value="1"/>
</dbReference>
<sequence>MSEPFAQDRSRKRHSEEGGYDTEKRYRREYDPRERRAWDRDGGYSRRRDDRPRRDFRRREYAPRNSSPPPPNTIRLRERPRSVTLWDIPPKGFQDTDPLSAKATGYFGAPVNSSVTSIMAPGMDEPAPKSAIKHASDPALATAVYHAKEHQQLRQLRVFNVSSDMSDETLRSFLNAIMEERKLVSSLTNEPCVRVVMHLDENYAVAEFRDPDDATNAMLLDNAEFQSETLRLERPKDYKGTDSSYATLRSLETSVPNGPNKLYIGSIPLFLSSNEVVEMLKPFGETRHFDLLLDTHGHSRGIAFTEFFDEDAAYLALEGLNGLMVGGQRLVVKRAVPEKTVEEEDAQETSEEPTRAMTMLNMVTVDELVDDQEYNDLLEDVREECSKYGNLVDVRIPRPAAQSNSGAAHSWQQQGGEGIERRGIGRVYVKFAEVHECSAAFKATAGRLFDGRTVICAYLREEAWPGTEDGGESL</sequence>
<dbReference type="GO" id="GO:0008380">
    <property type="term" value="P:RNA splicing"/>
    <property type="evidence" value="ECO:0007669"/>
    <property type="project" value="UniProtKB-KW"/>
</dbReference>
<dbReference type="PROSITE" id="PS50102">
    <property type="entry name" value="RRM"/>
    <property type="match status" value="2"/>
</dbReference>
<evidence type="ECO:0000256" key="4">
    <source>
        <dbReference type="PROSITE-ProRule" id="PRU00176"/>
    </source>
</evidence>